<dbReference type="PROSITE" id="PS51910">
    <property type="entry name" value="GH18_2"/>
    <property type="match status" value="1"/>
</dbReference>
<evidence type="ECO:0000259" key="10">
    <source>
        <dbReference type="PROSITE" id="PS51910"/>
    </source>
</evidence>
<keyword evidence="3" id="KW-0378">Hydrolase</keyword>
<dbReference type="Gene3D" id="3.20.20.80">
    <property type="entry name" value="Glycosidases"/>
    <property type="match status" value="1"/>
</dbReference>
<evidence type="ECO:0000313" key="12">
    <source>
        <dbReference type="Proteomes" id="UP000078561"/>
    </source>
</evidence>
<dbReference type="PROSITE" id="PS01095">
    <property type="entry name" value="GH18_1"/>
    <property type="match status" value="1"/>
</dbReference>
<comment type="catalytic activity">
    <reaction evidence="1">
        <text>Random endo-hydrolysis of N-acetyl-beta-D-glucosaminide (1-&gt;4)-beta-linkages in chitin and chitodextrins.</text>
        <dbReference type="EC" id="3.2.1.14"/>
    </reaction>
</comment>
<keyword evidence="5" id="KW-0119">Carbohydrate metabolism</keyword>
<dbReference type="InParanoid" id="A0A163MSC4"/>
<dbReference type="InterPro" id="IPR045321">
    <property type="entry name" value="Cts1-like"/>
</dbReference>
<keyword evidence="12" id="KW-1185">Reference proteome</keyword>
<dbReference type="InterPro" id="IPR017853">
    <property type="entry name" value="GH"/>
</dbReference>
<keyword evidence="7" id="KW-0624">Polysaccharide degradation</keyword>
<feature type="signal peptide" evidence="9">
    <location>
        <begin position="1"/>
        <end position="23"/>
    </location>
</feature>
<feature type="compositionally biased region" description="Basic residues" evidence="8">
    <location>
        <begin position="398"/>
        <end position="412"/>
    </location>
</feature>
<dbReference type="InterPro" id="IPR001579">
    <property type="entry name" value="Glyco_hydro_18_chit_AS"/>
</dbReference>
<dbReference type="GO" id="GO:0005576">
    <property type="term" value="C:extracellular region"/>
    <property type="evidence" value="ECO:0007669"/>
    <property type="project" value="TreeGrafter"/>
</dbReference>
<dbReference type="Proteomes" id="UP000078561">
    <property type="component" value="Unassembled WGS sequence"/>
</dbReference>
<protein>
    <recommendedName>
        <fullName evidence="2">chitinase</fullName>
        <ecNumber evidence="2">3.2.1.14</ecNumber>
    </recommendedName>
</protein>
<sequence>MQASYFSWTLLFLYVFCITHTQALQLVQYWGQNSASTNHGGKSAQKPLSYYCQDDTQDILVVSFVHQFGTNQDLAFDLSTESDRCKGLIQGTQLLDCPQMEKEIQACQKRGKKVLLSLGGAAGSYGLASAKDGTTWADKLWNTFGGGAGHQSRPFGKAVVDGFDLDIEAGSVEGYTAFVKTMRKHYLKDKAKTYYISGAPQCPFPDAWLGDALDHAWFDFVWVQFYNNYCSPKNSGQFNYDTWEDWAKKKSVNKKVKLFLGIPASPSAAGSGYLPLKDLMKTVSKLKSSSFFGGIMMWDVSQAYSQKPNFAKAVAKLIHGKKGANGSGDNDNNGDDEGKGEEDQGSGDNDDDDDDDDNDNNDDDDNGDDDNGNDNDKPTTPAASKTQTQPQPTPTPTKSKHHHHHSKSKHHTATPSSKPSSSNDDGAR</sequence>
<accession>A0A163MSC4</accession>
<dbReference type="InterPro" id="IPR050542">
    <property type="entry name" value="Glycosyl_Hydrlase18_Chitinase"/>
</dbReference>
<dbReference type="GO" id="GO:0006032">
    <property type="term" value="P:chitin catabolic process"/>
    <property type="evidence" value="ECO:0007669"/>
    <property type="project" value="UniProtKB-KW"/>
</dbReference>
<evidence type="ECO:0000256" key="1">
    <source>
        <dbReference type="ARBA" id="ARBA00000822"/>
    </source>
</evidence>
<dbReference type="SUPFAM" id="SSF51445">
    <property type="entry name" value="(Trans)glycosidases"/>
    <property type="match status" value="1"/>
</dbReference>
<dbReference type="GO" id="GO:0008843">
    <property type="term" value="F:endochitinase activity"/>
    <property type="evidence" value="ECO:0007669"/>
    <property type="project" value="UniProtKB-EC"/>
</dbReference>
<feature type="region of interest" description="Disordered" evidence="8">
    <location>
        <begin position="321"/>
        <end position="428"/>
    </location>
</feature>
<reference evidence="11" key="1">
    <citation type="submission" date="2016-04" db="EMBL/GenBank/DDBJ databases">
        <authorList>
            <person name="Evans L.H."/>
            <person name="Alamgir A."/>
            <person name="Owens N."/>
            <person name="Weber N.D."/>
            <person name="Virtaneva K."/>
            <person name="Barbian K."/>
            <person name="Babar A."/>
            <person name="Rosenke K."/>
        </authorList>
    </citation>
    <scope>NUCLEOTIDE SEQUENCE [LARGE SCALE GENOMIC DNA]</scope>
    <source>
        <strain evidence="11">CBS 101.48</strain>
    </source>
</reference>
<dbReference type="EMBL" id="LT554888">
    <property type="protein sequence ID" value="SAM08151.1"/>
    <property type="molecule type" value="Genomic_DNA"/>
</dbReference>
<feature type="compositionally biased region" description="Polar residues" evidence="8">
    <location>
        <begin position="419"/>
        <end position="428"/>
    </location>
</feature>
<name>A0A163MSC4_ABSGL</name>
<dbReference type="InterPro" id="IPR001223">
    <property type="entry name" value="Glyco_hydro18_cat"/>
</dbReference>
<keyword evidence="6" id="KW-0326">Glycosidase</keyword>
<dbReference type="OMA" id="GQVAVYW"/>
<feature type="compositionally biased region" description="Acidic residues" evidence="8">
    <location>
        <begin position="332"/>
        <end position="373"/>
    </location>
</feature>
<dbReference type="AlphaFoldDB" id="A0A163MSC4"/>
<evidence type="ECO:0000256" key="2">
    <source>
        <dbReference type="ARBA" id="ARBA00012729"/>
    </source>
</evidence>
<feature type="chain" id="PRO_5007844372" description="chitinase" evidence="9">
    <location>
        <begin position="24"/>
        <end position="428"/>
    </location>
</feature>
<keyword evidence="4" id="KW-0146">Chitin degradation</keyword>
<proteinExistence type="predicted"/>
<evidence type="ECO:0000256" key="7">
    <source>
        <dbReference type="ARBA" id="ARBA00023326"/>
    </source>
</evidence>
<evidence type="ECO:0000256" key="9">
    <source>
        <dbReference type="SAM" id="SignalP"/>
    </source>
</evidence>
<dbReference type="EC" id="3.2.1.14" evidence="2"/>
<evidence type="ECO:0000256" key="4">
    <source>
        <dbReference type="ARBA" id="ARBA00023024"/>
    </source>
</evidence>
<feature type="compositionally biased region" description="Low complexity" evidence="8">
    <location>
        <begin position="378"/>
        <end position="390"/>
    </location>
</feature>
<evidence type="ECO:0000256" key="3">
    <source>
        <dbReference type="ARBA" id="ARBA00022801"/>
    </source>
</evidence>
<dbReference type="PANTHER" id="PTHR45708">
    <property type="entry name" value="ENDOCHITINASE"/>
    <property type="match status" value="1"/>
</dbReference>
<dbReference type="STRING" id="4829.A0A163MSC4"/>
<dbReference type="OrthoDB" id="6020543at2759"/>
<keyword evidence="9" id="KW-0732">Signal</keyword>
<dbReference type="CDD" id="cd02877">
    <property type="entry name" value="GH18_hevamine_XipI_class_III"/>
    <property type="match status" value="1"/>
</dbReference>
<dbReference type="PANTHER" id="PTHR45708:SF49">
    <property type="entry name" value="ENDOCHITINASE"/>
    <property type="match status" value="1"/>
</dbReference>
<evidence type="ECO:0000256" key="8">
    <source>
        <dbReference type="SAM" id="MobiDB-lite"/>
    </source>
</evidence>
<evidence type="ECO:0000256" key="6">
    <source>
        <dbReference type="ARBA" id="ARBA00023295"/>
    </source>
</evidence>
<evidence type="ECO:0000313" key="11">
    <source>
        <dbReference type="EMBL" id="SAM08151.1"/>
    </source>
</evidence>
<feature type="domain" description="GH18" evidence="10">
    <location>
        <begin position="24"/>
        <end position="321"/>
    </location>
</feature>
<organism evidence="11">
    <name type="scientific">Absidia glauca</name>
    <name type="common">Pin mould</name>
    <dbReference type="NCBI Taxonomy" id="4829"/>
    <lineage>
        <taxon>Eukaryota</taxon>
        <taxon>Fungi</taxon>
        <taxon>Fungi incertae sedis</taxon>
        <taxon>Mucoromycota</taxon>
        <taxon>Mucoromycotina</taxon>
        <taxon>Mucoromycetes</taxon>
        <taxon>Mucorales</taxon>
        <taxon>Cunninghamellaceae</taxon>
        <taxon>Absidia</taxon>
    </lineage>
</organism>
<gene>
    <name evidence="11" type="primary">ABSGL_13813.1 scaffold 14339</name>
</gene>
<evidence type="ECO:0000256" key="5">
    <source>
        <dbReference type="ARBA" id="ARBA00023277"/>
    </source>
</evidence>
<dbReference type="GO" id="GO:0000272">
    <property type="term" value="P:polysaccharide catabolic process"/>
    <property type="evidence" value="ECO:0007669"/>
    <property type="project" value="UniProtKB-KW"/>
</dbReference>